<dbReference type="EMBL" id="BAAATR010000011">
    <property type="protein sequence ID" value="GAA2246332.1"/>
    <property type="molecule type" value="Genomic_DNA"/>
</dbReference>
<reference evidence="1 2" key="1">
    <citation type="journal article" date="2019" name="Int. J. Syst. Evol. Microbiol.">
        <title>The Global Catalogue of Microorganisms (GCM) 10K type strain sequencing project: providing services to taxonomists for standard genome sequencing and annotation.</title>
        <authorList>
            <consortium name="The Broad Institute Genomics Platform"/>
            <consortium name="The Broad Institute Genome Sequencing Center for Infectious Disease"/>
            <person name="Wu L."/>
            <person name="Ma J."/>
        </authorList>
    </citation>
    <scope>NUCLEOTIDE SEQUENCE [LARGE SCALE GENOMIC DNA]</scope>
    <source>
        <strain evidence="1 2">JCM 7356</strain>
    </source>
</reference>
<accession>A0ABN3E1I1</accession>
<name>A0ABN3E1I1_9ACTN</name>
<dbReference type="RefSeq" id="WP_344636896.1">
    <property type="nucleotide sequence ID" value="NZ_BAAATR010000011.1"/>
</dbReference>
<dbReference type="Proteomes" id="UP001500305">
    <property type="component" value="Unassembled WGS sequence"/>
</dbReference>
<organism evidence="1 2">
    <name type="scientific">Kitasatospora cystarginea</name>
    <dbReference type="NCBI Taxonomy" id="58350"/>
    <lineage>
        <taxon>Bacteria</taxon>
        <taxon>Bacillati</taxon>
        <taxon>Actinomycetota</taxon>
        <taxon>Actinomycetes</taxon>
        <taxon>Kitasatosporales</taxon>
        <taxon>Streptomycetaceae</taxon>
        <taxon>Kitasatospora</taxon>
    </lineage>
</organism>
<proteinExistence type="predicted"/>
<protein>
    <recommendedName>
        <fullName evidence="3">Molecular chaperone DnaJ</fullName>
    </recommendedName>
</protein>
<gene>
    <name evidence="1" type="ORF">GCM10010430_30450</name>
</gene>
<keyword evidence="2" id="KW-1185">Reference proteome</keyword>
<sequence length="62" mass="6461">MPQHNHAPGRICPNCDGFARAAIDTGTRHPDGTRTTVHAWCPACHGTGTVPARTAALTTARG</sequence>
<comment type="caution">
    <text evidence="1">The sequence shown here is derived from an EMBL/GenBank/DDBJ whole genome shotgun (WGS) entry which is preliminary data.</text>
</comment>
<evidence type="ECO:0000313" key="1">
    <source>
        <dbReference type="EMBL" id="GAA2246332.1"/>
    </source>
</evidence>
<evidence type="ECO:0008006" key="3">
    <source>
        <dbReference type="Google" id="ProtNLM"/>
    </source>
</evidence>
<evidence type="ECO:0000313" key="2">
    <source>
        <dbReference type="Proteomes" id="UP001500305"/>
    </source>
</evidence>